<evidence type="ECO:0000256" key="8">
    <source>
        <dbReference type="SAM" id="MobiDB-lite"/>
    </source>
</evidence>
<evidence type="ECO:0000313" key="10">
    <source>
        <dbReference type="EMBL" id="KAK8246488.1"/>
    </source>
</evidence>
<keyword evidence="7" id="KW-0547">Nucleotide-binding</keyword>
<dbReference type="EC" id="3.6.1.-" evidence="7"/>
<evidence type="ECO:0000256" key="6">
    <source>
        <dbReference type="ARBA" id="ARBA00048124"/>
    </source>
</evidence>
<comment type="cofactor">
    <cofactor evidence="1 7">
        <name>a divalent metal cation</name>
        <dbReference type="ChEBI" id="CHEBI:60240"/>
    </cofactor>
</comment>
<dbReference type="PANTHER" id="PTHR12395">
    <property type="entry name" value="DOM-3 RELATED"/>
    <property type="match status" value="1"/>
</dbReference>
<evidence type="ECO:0000256" key="5">
    <source>
        <dbReference type="ARBA" id="ARBA00046211"/>
    </source>
</evidence>
<evidence type="ECO:0000256" key="1">
    <source>
        <dbReference type="ARBA" id="ARBA00001968"/>
    </source>
</evidence>
<name>A0ABR1Z265_9PEZI</name>
<proteinExistence type="inferred from homology"/>
<comment type="caution">
    <text evidence="10">The sequence shown here is derived from an EMBL/GenBank/DDBJ whole genome shotgun (WGS) entry which is preliminary data.</text>
</comment>
<comment type="similarity">
    <text evidence="2 7">Belongs to the DXO/Dom3Z family.</text>
</comment>
<dbReference type="InterPro" id="IPR039039">
    <property type="entry name" value="RAI1-like_fam"/>
</dbReference>
<dbReference type="Pfam" id="PF08652">
    <property type="entry name" value="RAI1"/>
    <property type="match status" value="1"/>
</dbReference>
<evidence type="ECO:0000259" key="9">
    <source>
        <dbReference type="Pfam" id="PF08652"/>
    </source>
</evidence>
<evidence type="ECO:0000256" key="3">
    <source>
        <dbReference type="ARBA" id="ARBA00044676"/>
    </source>
</evidence>
<evidence type="ECO:0000256" key="7">
    <source>
        <dbReference type="RuleBase" id="RU367113"/>
    </source>
</evidence>
<reference evidence="10 11" key="1">
    <citation type="submission" date="2024-04" db="EMBL/GenBank/DDBJ databases">
        <title>Phyllosticta paracitricarpa is synonymous to the EU quarantine fungus P. citricarpa based on phylogenomic analyses.</title>
        <authorList>
            <consortium name="Lawrence Berkeley National Laboratory"/>
            <person name="Van Ingen-Buijs V.A."/>
            <person name="Van Westerhoven A.C."/>
            <person name="Haridas S."/>
            <person name="Skiadas P."/>
            <person name="Martin F."/>
            <person name="Groenewald J.Z."/>
            <person name="Crous P.W."/>
            <person name="Seidl M.F."/>
        </authorList>
    </citation>
    <scope>NUCLEOTIDE SEQUENCE [LARGE SCALE GENOMIC DNA]</scope>
    <source>
        <strain evidence="10 11">CBS 123374</strain>
    </source>
</reference>
<dbReference type="EMBL" id="JBBWRZ010000001">
    <property type="protein sequence ID" value="KAK8246488.1"/>
    <property type="molecule type" value="Genomic_DNA"/>
</dbReference>
<comment type="function">
    <text evidence="5">Decapping enzyme for NAD-capped RNAs: specifically hydrolyzes the nicotinamide adenine dinucleotide (NAD) cap from a subset of RNAs by removing the entire NAD moiety from the 5'-end of an NAD-capped RNA. The NAD-cap is present at the 5'-end of some RNAs and snoRNAs. In contrast to the canonical 5'-end N7 methylguanosine (m7G) cap, the NAD cap promotes mRNA decay. Also acts as a non-canonical decapping enzyme that removes the entire cap structure of m7G capped or incompletely capped RNAs. Has decapping activity toward incomplete 5'-end m7G cap mRNAs such as unmethylated 5'-end-capped RNA (cap0), while it has no activity toward 2'-O-ribose methylated m7G cap (cap1). Also possesses RNA 5'-pyrophosphohydrolase activity by hydrolyzing the 5'-end triphosphate to release pyrophosphates. Stimulates exoribonuclease activity of Rat1, allowing it to degrade RNAs with stable secondary structure more effectively.</text>
</comment>
<organism evidence="10 11">
    <name type="scientific">Phyllosticta capitalensis</name>
    <dbReference type="NCBI Taxonomy" id="121624"/>
    <lineage>
        <taxon>Eukaryota</taxon>
        <taxon>Fungi</taxon>
        <taxon>Dikarya</taxon>
        <taxon>Ascomycota</taxon>
        <taxon>Pezizomycotina</taxon>
        <taxon>Dothideomycetes</taxon>
        <taxon>Dothideomycetes incertae sedis</taxon>
        <taxon>Botryosphaeriales</taxon>
        <taxon>Phyllostictaceae</taxon>
        <taxon>Phyllosticta</taxon>
    </lineage>
</organism>
<keyword evidence="7" id="KW-0479">Metal-binding</keyword>
<keyword evidence="7" id="KW-0694">RNA-binding</keyword>
<feature type="region of interest" description="Disordered" evidence="8">
    <location>
        <begin position="400"/>
        <end position="428"/>
    </location>
</feature>
<sequence>MAGEGADKLMASPGASDCHYLAFQNKKTTGSEKTDLTAPREIAFYSFDDEHKYRPDDSSLSYYWPMKVDEHARRVGLQTGLDTFKQVDESIDRHLDALLQALQEKEAQTGRITDAEVITWRGQLTKILTAIYSKRDSFEMNVTKFQGQIFLEEHHQARLERNSQPFSNQSAMAYLGYKFETLSTIPDVWDNVRREEIENRHAQQVSNHSQYCSIVSTTLDDKHKLVYGGEVDCIWDSHDMLHSDPREYHGEYGNNPNYTYHNWVELKTLAKSLVDKRNHAYEMRLFKFWAQSYLINCPRIILGLRTDYRGILDIPRVETLKTHAIPHGKFWSKSHALGFLSAFIQLLKDHVTEGDYWRVRHVADQDVLQLFLMKRGTYGSIISEKFLQWRQNFDEDGILKSSGAKTGEEQASEAMEDVQPSVLDKSQD</sequence>
<keyword evidence="7" id="KW-0378">Hydrolase</keyword>
<evidence type="ECO:0000256" key="2">
    <source>
        <dbReference type="ARBA" id="ARBA00006562"/>
    </source>
</evidence>
<comment type="catalytic activity">
    <reaction evidence="6">
        <text>a 5'-end NAD(+)-phospho-ribonucleoside in mRNA + H2O = a 5'-end phospho-ribonucleoside in mRNA + NAD(+) + H(+)</text>
        <dbReference type="Rhea" id="RHEA:60880"/>
        <dbReference type="Rhea" id="RHEA-COMP:15692"/>
        <dbReference type="Rhea" id="RHEA-COMP:15698"/>
        <dbReference type="ChEBI" id="CHEBI:15377"/>
        <dbReference type="ChEBI" id="CHEBI:15378"/>
        <dbReference type="ChEBI" id="CHEBI:57540"/>
        <dbReference type="ChEBI" id="CHEBI:138282"/>
        <dbReference type="ChEBI" id="CHEBI:144029"/>
    </reaction>
    <physiologicalReaction direction="left-to-right" evidence="6">
        <dbReference type="Rhea" id="RHEA:60881"/>
    </physiologicalReaction>
</comment>
<evidence type="ECO:0000313" key="11">
    <source>
        <dbReference type="Proteomes" id="UP001492380"/>
    </source>
</evidence>
<keyword evidence="7" id="KW-0539">Nucleus</keyword>
<dbReference type="InterPro" id="IPR013961">
    <property type="entry name" value="RAI1"/>
</dbReference>
<keyword evidence="7" id="KW-0540">Nuclease</keyword>
<comment type="catalytic activity">
    <reaction evidence="3">
        <text>a 5'-end (N(7)-methyl 5'-triphosphoguanosine)-ribonucleoside-ribonucleotide in mRNA + H2O = a (N(7)-methyl 5'-triphosphoguanosine)-nucleoside + a 5'-end phospho-ribonucleoside in mRNA + H(+)</text>
        <dbReference type="Rhea" id="RHEA:66928"/>
        <dbReference type="Rhea" id="RHEA-COMP:15692"/>
        <dbReference type="Rhea" id="RHEA-COMP:17313"/>
        <dbReference type="ChEBI" id="CHEBI:15377"/>
        <dbReference type="ChEBI" id="CHEBI:15378"/>
        <dbReference type="ChEBI" id="CHEBI:138282"/>
        <dbReference type="ChEBI" id="CHEBI:172876"/>
        <dbReference type="ChEBI" id="CHEBI:172877"/>
    </reaction>
    <physiologicalReaction direction="left-to-right" evidence="3">
        <dbReference type="Rhea" id="RHEA:66929"/>
    </physiologicalReaction>
</comment>
<feature type="domain" description="RAI1-like" evidence="9">
    <location>
        <begin position="38"/>
        <end position="386"/>
    </location>
</feature>
<gene>
    <name evidence="10" type="ORF">HDK90DRAFT_12218</name>
</gene>
<comment type="catalytic activity">
    <reaction evidence="4">
        <text>a 5'-end triphospho-ribonucleoside in mRNA + H2O = a 5'-end phospho-ribonucleoside in mRNA + diphosphate + H(+)</text>
        <dbReference type="Rhea" id="RHEA:78683"/>
        <dbReference type="Rhea" id="RHEA-COMP:15692"/>
        <dbReference type="Rhea" id="RHEA-COMP:17164"/>
        <dbReference type="ChEBI" id="CHEBI:15377"/>
        <dbReference type="ChEBI" id="CHEBI:15378"/>
        <dbReference type="ChEBI" id="CHEBI:33019"/>
        <dbReference type="ChEBI" id="CHEBI:138282"/>
        <dbReference type="ChEBI" id="CHEBI:167618"/>
    </reaction>
    <physiologicalReaction direction="left-to-right" evidence="4">
        <dbReference type="Rhea" id="RHEA:78684"/>
    </physiologicalReaction>
</comment>
<dbReference type="PANTHER" id="PTHR12395:SF9">
    <property type="entry name" value="DECAPPING AND EXORIBONUCLEASE PROTEIN"/>
    <property type="match status" value="1"/>
</dbReference>
<keyword evidence="11" id="KW-1185">Reference proteome</keyword>
<dbReference type="Proteomes" id="UP001492380">
    <property type="component" value="Unassembled WGS sequence"/>
</dbReference>
<evidence type="ECO:0000256" key="4">
    <source>
        <dbReference type="ARBA" id="ARBA00044692"/>
    </source>
</evidence>
<protein>
    <recommendedName>
        <fullName evidence="7">Decapping nuclease</fullName>
        <ecNumber evidence="7">3.6.1.-</ecNumber>
    </recommendedName>
</protein>
<accession>A0ABR1Z265</accession>
<comment type="subcellular location">
    <subcellularLocation>
        <location evidence="7">Nucleus</location>
    </subcellularLocation>
</comment>